<protein>
    <recommendedName>
        <fullName evidence="3">Phospholipase D-like domain-containing protein</fullName>
    </recommendedName>
</protein>
<evidence type="ECO:0008006" key="3">
    <source>
        <dbReference type="Google" id="ProtNLM"/>
    </source>
</evidence>
<dbReference type="EMBL" id="RKLT01000013">
    <property type="protein sequence ID" value="MBX0296990.1"/>
    <property type="molecule type" value="Genomic_DNA"/>
</dbReference>
<accession>A0AAW4PI81</accession>
<name>A0AAW4PI81_9EURY</name>
<comment type="caution">
    <text evidence="1">The sequence shown here is derived from an EMBL/GenBank/DDBJ whole genome shotgun (WGS) entry which is preliminary data.</text>
</comment>
<gene>
    <name evidence="1" type="ORF">EGH23_19095</name>
</gene>
<sequence>MRELIEEYPTTFSSGSFVSAWNLSSGNPSLLFGLLTTTDFGDITISPEDDLIITSERISETDLLKVVPEALSNQVQIELSVDLPDTGTITFDQHRQPRICRRNSQEMEGFGMEYPAFCVEYWPVGDSIPSSGLEQEIALQDSLKDNFGIDLDEHAEYLGAILAAVEDRRVRIRFNESGEKLARRLHEEVETLNDEEVLDLHDTWIVETKSGFTNELEITLREEEYGQLLNEKSVDLNGSNSISESTASEFVRTEQRVPSRLALNADSTQRYELPDIPSSGASDRILKITYDGVLLDEYSIPLVRHVNLNVNVRSGYSSAPSAETPELIFGDSDYTVGRFSWDQRLALSGGSDQENWVVEDESDYEEVMEMVHDSLSGTVKIVDPYLRPDDLTKLVAASEQDANMWVITALYSGEMQDKRQDFESTVSTARQDGKDLHISWVPDSPTPLHDRFLLSKGRSMTFGTSFNSLESNLTIVHEISEEKAAQLEKIFDYWWTNNRFKSQNNVELIDTTY</sequence>
<reference evidence="1 2" key="1">
    <citation type="submission" date="2021-06" db="EMBL/GenBank/DDBJ databases">
        <title>Halomicroarcula sp. a new haloarchaeum isolated from saline soil.</title>
        <authorList>
            <person name="Duran-Viseras A."/>
            <person name="Sanchez-Porro C."/>
            <person name="Ventosa A."/>
        </authorList>
    </citation>
    <scope>NUCLEOTIDE SEQUENCE [LARGE SCALE GENOMIC DNA]</scope>
    <source>
        <strain evidence="1 2">F27</strain>
    </source>
</reference>
<dbReference type="AlphaFoldDB" id="A0AAW4PI81"/>
<proteinExistence type="predicted"/>
<organism evidence="1 2">
    <name type="scientific">Haloarcula nitratireducens</name>
    <dbReference type="NCBI Taxonomy" id="2487749"/>
    <lineage>
        <taxon>Archaea</taxon>
        <taxon>Methanobacteriati</taxon>
        <taxon>Methanobacteriota</taxon>
        <taxon>Stenosarchaea group</taxon>
        <taxon>Halobacteria</taxon>
        <taxon>Halobacteriales</taxon>
        <taxon>Haloarculaceae</taxon>
        <taxon>Haloarcula</taxon>
    </lineage>
</organism>
<evidence type="ECO:0000313" key="1">
    <source>
        <dbReference type="EMBL" id="MBX0296990.1"/>
    </source>
</evidence>
<keyword evidence="2" id="KW-1185">Reference proteome</keyword>
<evidence type="ECO:0000313" key="2">
    <source>
        <dbReference type="Proteomes" id="UP001430455"/>
    </source>
</evidence>
<dbReference type="RefSeq" id="WP_220581583.1">
    <property type="nucleotide sequence ID" value="NZ_RKLT01000013.1"/>
</dbReference>
<dbReference type="Proteomes" id="UP001430455">
    <property type="component" value="Unassembled WGS sequence"/>
</dbReference>